<evidence type="ECO:0000256" key="1">
    <source>
        <dbReference type="ARBA" id="ARBA00001936"/>
    </source>
</evidence>
<keyword evidence="9" id="KW-1185">Reference proteome</keyword>
<dbReference type="SMART" id="SM01329">
    <property type="entry name" value="Iso_dh"/>
    <property type="match status" value="1"/>
</dbReference>
<dbReference type="PANTHER" id="PTHR43275:SF1">
    <property type="entry name" value="D-MALATE DEHYDROGENASE [DECARBOXYLATING]"/>
    <property type="match status" value="1"/>
</dbReference>
<comment type="cofactor">
    <cofactor evidence="2">
        <name>Mg(2+)</name>
        <dbReference type="ChEBI" id="CHEBI:18420"/>
    </cofactor>
</comment>
<comment type="cofactor">
    <cofactor evidence="1">
        <name>Mn(2+)</name>
        <dbReference type="ChEBI" id="CHEBI:29035"/>
    </cofactor>
</comment>
<dbReference type="InterPro" id="IPR050501">
    <property type="entry name" value="ICDH/IPMDH"/>
</dbReference>
<dbReference type="OrthoDB" id="5289857at2"/>
<dbReference type="GO" id="GO:0016491">
    <property type="term" value="F:oxidoreductase activity"/>
    <property type="evidence" value="ECO:0007669"/>
    <property type="project" value="UniProtKB-KW"/>
</dbReference>
<dbReference type="Pfam" id="PF00180">
    <property type="entry name" value="Iso_dh"/>
    <property type="match status" value="1"/>
</dbReference>
<protein>
    <submittedName>
        <fullName evidence="8">Tartrate dehydrogenase</fullName>
    </submittedName>
</protein>
<keyword evidence="4" id="KW-0560">Oxidoreductase</keyword>
<evidence type="ECO:0000259" key="7">
    <source>
        <dbReference type="SMART" id="SM01329"/>
    </source>
</evidence>
<feature type="domain" description="Isopropylmalate dehydrogenase-like" evidence="7">
    <location>
        <begin position="5"/>
        <end position="347"/>
    </location>
</feature>
<evidence type="ECO:0000256" key="5">
    <source>
        <dbReference type="ARBA" id="ARBA00023027"/>
    </source>
</evidence>
<dbReference type="EMBL" id="SKBU01000007">
    <property type="protein sequence ID" value="TCJ19703.1"/>
    <property type="molecule type" value="Genomic_DNA"/>
</dbReference>
<keyword evidence="3" id="KW-0479">Metal-binding</keyword>
<dbReference type="PANTHER" id="PTHR43275">
    <property type="entry name" value="D-MALATE DEHYDROGENASE [DECARBOXYLATING]"/>
    <property type="match status" value="1"/>
</dbReference>
<dbReference type="SUPFAM" id="SSF53659">
    <property type="entry name" value="Isocitrate/Isopropylmalate dehydrogenase-like"/>
    <property type="match status" value="1"/>
</dbReference>
<comment type="caution">
    <text evidence="8">The sequence shown here is derived from an EMBL/GenBank/DDBJ whole genome shotgun (WGS) entry which is preliminary data.</text>
</comment>
<evidence type="ECO:0000313" key="9">
    <source>
        <dbReference type="Proteomes" id="UP000295244"/>
    </source>
</evidence>
<accession>A0A4R1BPR8</accession>
<evidence type="ECO:0000313" key="8">
    <source>
        <dbReference type="EMBL" id="TCJ19703.1"/>
    </source>
</evidence>
<evidence type="ECO:0000256" key="4">
    <source>
        <dbReference type="ARBA" id="ARBA00023002"/>
    </source>
</evidence>
<keyword evidence="6" id="KW-0464">Manganese</keyword>
<dbReference type="AlphaFoldDB" id="A0A4R1BPR8"/>
<evidence type="ECO:0000256" key="3">
    <source>
        <dbReference type="ARBA" id="ARBA00022723"/>
    </source>
</evidence>
<dbReference type="Proteomes" id="UP000295244">
    <property type="component" value="Unassembled WGS sequence"/>
</dbReference>
<dbReference type="InterPro" id="IPR024084">
    <property type="entry name" value="IsoPropMal-DH-like_dom"/>
</dbReference>
<dbReference type="GO" id="GO:0046872">
    <property type="term" value="F:metal ion binding"/>
    <property type="evidence" value="ECO:0007669"/>
    <property type="project" value="UniProtKB-KW"/>
</dbReference>
<organism evidence="8 9">
    <name type="scientific">Rubrobacter taiwanensis</name>
    <dbReference type="NCBI Taxonomy" id="185139"/>
    <lineage>
        <taxon>Bacteria</taxon>
        <taxon>Bacillati</taxon>
        <taxon>Actinomycetota</taxon>
        <taxon>Rubrobacteria</taxon>
        <taxon>Rubrobacterales</taxon>
        <taxon>Rubrobacteraceae</taxon>
        <taxon>Rubrobacter</taxon>
    </lineage>
</organism>
<reference evidence="8 9" key="1">
    <citation type="submission" date="2019-03" db="EMBL/GenBank/DDBJ databases">
        <title>Whole genome sequence of a novel Rubrobacter taiwanensis strain, isolated from Yellowstone National Park.</title>
        <authorList>
            <person name="Freed S."/>
            <person name="Ramaley R.F."/>
            <person name="Kyndt J.A."/>
        </authorList>
    </citation>
    <scope>NUCLEOTIDE SEQUENCE [LARGE SCALE GENOMIC DNA]</scope>
    <source>
        <strain evidence="8 9">Yellowstone</strain>
    </source>
</reference>
<evidence type="ECO:0000256" key="6">
    <source>
        <dbReference type="ARBA" id="ARBA00023211"/>
    </source>
</evidence>
<gene>
    <name evidence="8" type="ORF">E0L93_04140</name>
</gene>
<keyword evidence="5" id="KW-0520">NAD</keyword>
<sequence>MRGYGVAVIPGDGVGPEVVGTACRVLDRAGELWGFELRWEIFDWGCGRYLRTGRVMPRDGLDRLRGCDAIFLGPVGHPTVPDRIPLEGLLIPIRRGFEQYVDLRPARLFDGVRSPIRNVRGGEIDFVVVRENSEGECSEVGGRLHRGTLREMAVQEAVFSRPGLERIMRYAFELARERGGELASAVAVDGITHTMPLWDEVFSGLAEEYPDVRTVRHSAEELAALFVLRPQQFDVVVASSLLGGILADLGAAVSGSGGMAPSASLNPGREHPSMFGPRHGPVPEAAGRGTANPLGQVWSGAMMLEHLGEREACEGIMAALQRVLPHTEGLTPDLGGSARTAQVANALMGALEC</sequence>
<dbReference type="Gene3D" id="3.40.718.10">
    <property type="entry name" value="Isopropylmalate Dehydrogenase"/>
    <property type="match status" value="1"/>
</dbReference>
<dbReference type="RefSeq" id="WP_132688889.1">
    <property type="nucleotide sequence ID" value="NZ_SKBU01000007.1"/>
</dbReference>
<evidence type="ECO:0000256" key="2">
    <source>
        <dbReference type="ARBA" id="ARBA00001946"/>
    </source>
</evidence>
<name>A0A4R1BPR8_9ACTN</name>
<proteinExistence type="predicted"/>